<gene>
    <name evidence="1" type="ORF">PHMEG_0009893</name>
</gene>
<evidence type="ECO:0000313" key="1">
    <source>
        <dbReference type="EMBL" id="OWZ16327.1"/>
    </source>
</evidence>
<comment type="caution">
    <text evidence="1">The sequence shown here is derived from an EMBL/GenBank/DDBJ whole genome shotgun (WGS) entry which is preliminary data.</text>
</comment>
<protein>
    <submittedName>
        <fullName evidence="1">Uncharacterized protein</fullName>
    </submittedName>
</protein>
<reference evidence="2" key="1">
    <citation type="submission" date="2017-03" db="EMBL/GenBank/DDBJ databases">
        <title>Phytopthora megakarya and P. palmivora, two closely related causual agents of cacao black pod achieved similar genome size and gene model numbers by different mechanisms.</title>
        <authorList>
            <person name="Ali S."/>
            <person name="Shao J."/>
            <person name="Larry D.J."/>
            <person name="Kronmiller B."/>
            <person name="Shen D."/>
            <person name="Strem M.D."/>
            <person name="Melnick R.L."/>
            <person name="Guiltinan M.J."/>
            <person name="Tyler B.M."/>
            <person name="Meinhardt L.W."/>
            <person name="Bailey B.A."/>
        </authorList>
    </citation>
    <scope>NUCLEOTIDE SEQUENCE [LARGE SCALE GENOMIC DNA]</scope>
    <source>
        <strain evidence="2">zdho120</strain>
    </source>
</reference>
<accession>A0A225WH40</accession>
<name>A0A225WH40_9STRA</name>
<sequence length="108" mass="12724">MDGKRIPTSPTSLSGTRFVIDALRGLRVFWRQFYNHDVLDWIDVSSAFIDSYKGGSDTDDLCWKLFSYWVTNKFSKFRGFIVPENLTRRRTGDRAHECNNQDHEDSRR</sequence>
<dbReference type="EMBL" id="NBNE01000951">
    <property type="protein sequence ID" value="OWZ16327.1"/>
    <property type="molecule type" value="Genomic_DNA"/>
</dbReference>
<dbReference type="Proteomes" id="UP000198211">
    <property type="component" value="Unassembled WGS sequence"/>
</dbReference>
<organism evidence="1 2">
    <name type="scientific">Phytophthora megakarya</name>
    <dbReference type="NCBI Taxonomy" id="4795"/>
    <lineage>
        <taxon>Eukaryota</taxon>
        <taxon>Sar</taxon>
        <taxon>Stramenopiles</taxon>
        <taxon>Oomycota</taxon>
        <taxon>Peronosporomycetes</taxon>
        <taxon>Peronosporales</taxon>
        <taxon>Peronosporaceae</taxon>
        <taxon>Phytophthora</taxon>
    </lineage>
</organism>
<keyword evidence="2" id="KW-1185">Reference proteome</keyword>
<evidence type="ECO:0000313" key="2">
    <source>
        <dbReference type="Proteomes" id="UP000198211"/>
    </source>
</evidence>
<dbReference type="AlphaFoldDB" id="A0A225WH40"/>
<proteinExistence type="predicted"/>